<dbReference type="PANTHER" id="PTHR32552:SF68">
    <property type="entry name" value="FERRICHROME OUTER MEMBRANE TRANSPORTER_PHAGE RECEPTOR"/>
    <property type="match status" value="1"/>
</dbReference>
<sequence>MPSPRHFATFFLLASTAAAAQTPTPATPEKELDRIVVKGRVQTHYKAEDTSIATRTDTPLEQVPQSVQVIDRQLIEDQAAGDVTDLYRNISGVSFFSYSGVTMRGFRQDNVLYDGLRGDPYAGFSVPRLFNISELQVLKGATGAMYGDGDPGGVINYTSKKPTGFPQRIAKLKLGNDDFAAASLEASGPLGNGGLRYRVGGYADSERPWRYNTRRRSRIGEAAFASELGDHGDLLVQFTDIQQRLKGNRLRGVMVDESGRFLTTRRWNAAEPSDFLDHRAQAVFARYTFDPGESFAFNTAMRWFRNTERQQYHEPRGLARDGRTMNREFRDQDRRNQGFSFNANGIFRFATGGVDHRVLLGFESYQRSSNLDSRTAYGKERKGPVPGLDLFEPVYGLTGAGDYGLQRIPFRLSRSWARDQAVYLQDQAALSPRWHVLAGLRRDRYAREDLRSGQRASGGDLTWRLGLTHVLREGFNLYFNTSTGFKPQSIAAHSPLVGGPFDPQRSRQWEIGLKAHPNDGRTRLNLAAYRIERTNILQSTGQDPGNDGQDDFTALGLVRSQGFEADLLTDLTARWVFNLSYSYNDASVMRGSPASAGNTSGGNSRRFANAPRHKLGMWTRYDIPSLKSAIGFGADHVGERVSLNGQPVRPYTLFDISWQTRHGAWEWQANIKNLFDKVYSASGFTRHNGHFPGEPRRLYIEARYRF</sequence>
<evidence type="ECO:0000256" key="1">
    <source>
        <dbReference type="ARBA" id="ARBA00004571"/>
    </source>
</evidence>
<dbReference type="InterPro" id="IPR039426">
    <property type="entry name" value="TonB-dep_rcpt-like"/>
</dbReference>
<dbReference type="AlphaFoldDB" id="A0A3M2I6G9"/>
<organism evidence="19 20">
    <name type="scientific">Solilutibacter pythonis</name>
    <dbReference type="NCBI Taxonomy" id="2483112"/>
    <lineage>
        <taxon>Bacteria</taxon>
        <taxon>Pseudomonadati</taxon>
        <taxon>Pseudomonadota</taxon>
        <taxon>Gammaproteobacteria</taxon>
        <taxon>Lysobacterales</taxon>
        <taxon>Lysobacteraceae</taxon>
        <taxon>Solilutibacter</taxon>
    </lineage>
</organism>
<dbReference type="Proteomes" id="UP000275012">
    <property type="component" value="Unassembled WGS sequence"/>
</dbReference>
<dbReference type="EMBL" id="RFLY01000004">
    <property type="protein sequence ID" value="RMH93874.1"/>
    <property type="molecule type" value="Genomic_DNA"/>
</dbReference>
<keyword evidence="3 14" id="KW-0813">Transport</keyword>
<evidence type="ECO:0000256" key="11">
    <source>
        <dbReference type="ARBA" id="ARBA00023136"/>
    </source>
</evidence>
<dbReference type="GO" id="GO:0015344">
    <property type="term" value="F:siderophore uptake transmembrane transporter activity"/>
    <property type="evidence" value="ECO:0007669"/>
    <property type="project" value="TreeGrafter"/>
</dbReference>
<evidence type="ECO:0000313" key="20">
    <source>
        <dbReference type="Proteomes" id="UP000275012"/>
    </source>
</evidence>
<comment type="similarity">
    <text evidence="2 14 15">Belongs to the TonB-dependent receptor family.</text>
</comment>
<dbReference type="InterPro" id="IPR000531">
    <property type="entry name" value="Beta-barrel_TonB"/>
</dbReference>
<name>A0A3M2I6G9_9GAMM</name>
<keyword evidence="8" id="KW-0408">Iron</keyword>
<evidence type="ECO:0000256" key="5">
    <source>
        <dbReference type="ARBA" id="ARBA00022496"/>
    </source>
</evidence>
<dbReference type="Pfam" id="PF07715">
    <property type="entry name" value="Plug"/>
    <property type="match status" value="1"/>
</dbReference>
<keyword evidence="4 14" id="KW-1134">Transmembrane beta strand</keyword>
<evidence type="ECO:0000256" key="3">
    <source>
        <dbReference type="ARBA" id="ARBA00022448"/>
    </source>
</evidence>
<evidence type="ECO:0000259" key="17">
    <source>
        <dbReference type="Pfam" id="PF00593"/>
    </source>
</evidence>
<reference evidence="19 20" key="1">
    <citation type="submission" date="2018-10" db="EMBL/GenBank/DDBJ databases">
        <title>Proposal of Lysobacter pythonis sp. nov. isolated from royal pythons (Python regius).</title>
        <authorList>
            <person name="Hans-Juergen B."/>
            <person name="Huptas C."/>
            <person name="Sandra B."/>
            <person name="Igor L."/>
            <person name="Joachim S."/>
            <person name="Siegfried S."/>
            <person name="Mareike W."/>
            <person name="Peter K."/>
        </authorList>
    </citation>
    <scope>NUCLEOTIDE SEQUENCE [LARGE SCALE GENOMIC DNA]</scope>
    <source>
        <strain evidence="19 20">4284/11</strain>
    </source>
</reference>
<dbReference type="CDD" id="cd01347">
    <property type="entry name" value="ligand_gated_channel"/>
    <property type="match status" value="1"/>
</dbReference>
<evidence type="ECO:0000313" key="19">
    <source>
        <dbReference type="EMBL" id="RMH93874.1"/>
    </source>
</evidence>
<dbReference type="InterPro" id="IPR036942">
    <property type="entry name" value="Beta-barrel_TonB_sf"/>
</dbReference>
<feature type="chain" id="PRO_5017934156" evidence="16">
    <location>
        <begin position="21"/>
        <end position="706"/>
    </location>
</feature>
<evidence type="ECO:0000256" key="10">
    <source>
        <dbReference type="ARBA" id="ARBA00023077"/>
    </source>
</evidence>
<keyword evidence="13 14" id="KW-0998">Cell outer membrane</keyword>
<feature type="domain" description="TonB-dependent receptor-like beta-barrel" evidence="17">
    <location>
        <begin position="252"/>
        <end position="674"/>
    </location>
</feature>
<proteinExistence type="inferred from homology"/>
<keyword evidence="12 19" id="KW-0675">Receptor</keyword>
<keyword evidence="20" id="KW-1185">Reference proteome</keyword>
<comment type="caution">
    <text evidence="19">The sequence shown here is derived from an EMBL/GenBank/DDBJ whole genome shotgun (WGS) entry which is preliminary data.</text>
</comment>
<dbReference type="GO" id="GO:0015891">
    <property type="term" value="P:siderophore transport"/>
    <property type="evidence" value="ECO:0007669"/>
    <property type="project" value="InterPro"/>
</dbReference>
<comment type="subcellular location">
    <subcellularLocation>
        <location evidence="1 14">Cell outer membrane</location>
        <topology evidence="1 14">Multi-pass membrane protein</topology>
    </subcellularLocation>
</comment>
<evidence type="ECO:0000256" key="14">
    <source>
        <dbReference type="PROSITE-ProRule" id="PRU01360"/>
    </source>
</evidence>
<dbReference type="OrthoDB" id="127311at2"/>
<dbReference type="NCBIfam" id="TIGR01783">
    <property type="entry name" value="TonB-siderophor"/>
    <property type="match status" value="1"/>
</dbReference>
<dbReference type="Gene3D" id="2.40.170.20">
    <property type="entry name" value="TonB-dependent receptor, beta-barrel domain"/>
    <property type="match status" value="1"/>
</dbReference>
<evidence type="ECO:0000256" key="8">
    <source>
        <dbReference type="ARBA" id="ARBA00023004"/>
    </source>
</evidence>
<dbReference type="InterPro" id="IPR037066">
    <property type="entry name" value="Plug_dom_sf"/>
</dbReference>
<keyword evidence="5" id="KW-0410">Iron transport</keyword>
<feature type="signal peptide" evidence="16">
    <location>
        <begin position="1"/>
        <end position="20"/>
    </location>
</feature>
<dbReference type="RefSeq" id="WP_122100915.1">
    <property type="nucleotide sequence ID" value="NZ_RFLY01000004.1"/>
</dbReference>
<keyword evidence="6 14" id="KW-0812">Transmembrane</keyword>
<evidence type="ECO:0000256" key="2">
    <source>
        <dbReference type="ARBA" id="ARBA00009810"/>
    </source>
</evidence>
<dbReference type="GO" id="GO:0009279">
    <property type="term" value="C:cell outer membrane"/>
    <property type="evidence" value="ECO:0007669"/>
    <property type="project" value="UniProtKB-SubCell"/>
</dbReference>
<dbReference type="InterPro" id="IPR010105">
    <property type="entry name" value="TonB_sidphr_rcpt"/>
</dbReference>
<protein>
    <submittedName>
        <fullName evidence="19">TonB-dependent receptor</fullName>
    </submittedName>
</protein>
<evidence type="ECO:0000256" key="13">
    <source>
        <dbReference type="ARBA" id="ARBA00023237"/>
    </source>
</evidence>
<accession>A0A3M2I6G9</accession>
<keyword evidence="9" id="KW-0406">Ion transport</keyword>
<evidence type="ECO:0000259" key="18">
    <source>
        <dbReference type="Pfam" id="PF07715"/>
    </source>
</evidence>
<evidence type="ECO:0000256" key="4">
    <source>
        <dbReference type="ARBA" id="ARBA00022452"/>
    </source>
</evidence>
<evidence type="ECO:0000256" key="7">
    <source>
        <dbReference type="ARBA" id="ARBA00022729"/>
    </source>
</evidence>
<dbReference type="GO" id="GO:0038023">
    <property type="term" value="F:signaling receptor activity"/>
    <property type="evidence" value="ECO:0007669"/>
    <property type="project" value="InterPro"/>
</dbReference>
<dbReference type="Pfam" id="PF00593">
    <property type="entry name" value="TonB_dep_Rec_b-barrel"/>
    <property type="match status" value="1"/>
</dbReference>
<evidence type="ECO:0000256" key="15">
    <source>
        <dbReference type="RuleBase" id="RU003357"/>
    </source>
</evidence>
<dbReference type="Gene3D" id="2.170.130.10">
    <property type="entry name" value="TonB-dependent receptor, plug domain"/>
    <property type="match status" value="1"/>
</dbReference>
<dbReference type="SUPFAM" id="SSF56935">
    <property type="entry name" value="Porins"/>
    <property type="match status" value="1"/>
</dbReference>
<evidence type="ECO:0000256" key="12">
    <source>
        <dbReference type="ARBA" id="ARBA00023170"/>
    </source>
</evidence>
<evidence type="ECO:0000256" key="16">
    <source>
        <dbReference type="SAM" id="SignalP"/>
    </source>
</evidence>
<dbReference type="PROSITE" id="PS52016">
    <property type="entry name" value="TONB_DEPENDENT_REC_3"/>
    <property type="match status" value="1"/>
</dbReference>
<dbReference type="InterPro" id="IPR012910">
    <property type="entry name" value="Plug_dom"/>
</dbReference>
<feature type="domain" description="TonB-dependent receptor plug" evidence="18">
    <location>
        <begin position="60"/>
        <end position="154"/>
    </location>
</feature>
<evidence type="ECO:0000256" key="6">
    <source>
        <dbReference type="ARBA" id="ARBA00022692"/>
    </source>
</evidence>
<keyword evidence="10 15" id="KW-0798">TonB box</keyword>
<gene>
    <name evidence="19" type="ORF">EBB59_04345</name>
</gene>
<evidence type="ECO:0000256" key="9">
    <source>
        <dbReference type="ARBA" id="ARBA00023065"/>
    </source>
</evidence>
<keyword evidence="11 14" id="KW-0472">Membrane</keyword>
<keyword evidence="7 16" id="KW-0732">Signal</keyword>
<dbReference type="PANTHER" id="PTHR32552">
    <property type="entry name" value="FERRICHROME IRON RECEPTOR-RELATED"/>
    <property type="match status" value="1"/>
</dbReference>